<proteinExistence type="predicted"/>
<evidence type="ECO:0000256" key="3">
    <source>
        <dbReference type="ARBA" id="ARBA00022676"/>
    </source>
</evidence>
<dbReference type="GO" id="GO:0016757">
    <property type="term" value="F:glycosyltransferase activity"/>
    <property type="evidence" value="ECO:0007669"/>
    <property type="project" value="UniProtKB-KW"/>
</dbReference>
<evidence type="ECO:0000313" key="8">
    <source>
        <dbReference type="Proteomes" id="UP000217265"/>
    </source>
</evidence>
<organism evidence="7 8">
    <name type="scientific">Nibricoccus aquaticus</name>
    <dbReference type="NCBI Taxonomy" id="2576891"/>
    <lineage>
        <taxon>Bacteria</taxon>
        <taxon>Pseudomonadati</taxon>
        <taxon>Verrucomicrobiota</taxon>
        <taxon>Opitutia</taxon>
        <taxon>Opitutales</taxon>
        <taxon>Opitutaceae</taxon>
        <taxon>Nibricoccus</taxon>
    </lineage>
</organism>
<keyword evidence="3" id="KW-0328">Glycosyltransferase</keyword>
<protein>
    <submittedName>
        <fullName evidence="7">Glycosyl transferase</fullName>
    </submittedName>
</protein>
<dbReference type="GO" id="GO:0005886">
    <property type="term" value="C:plasma membrane"/>
    <property type="evidence" value="ECO:0007669"/>
    <property type="project" value="UniProtKB-SubCell"/>
</dbReference>
<name>A0A290QAG4_9BACT</name>
<dbReference type="KEGG" id="vbh:CMV30_17985"/>
<dbReference type="Proteomes" id="UP000217265">
    <property type="component" value="Chromosome"/>
</dbReference>
<dbReference type="Pfam" id="PF00535">
    <property type="entry name" value="Glycos_transf_2"/>
    <property type="match status" value="1"/>
</dbReference>
<dbReference type="InterPro" id="IPR029044">
    <property type="entry name" value="Nucleotide-diphossugar_trans"/>
</dbReference>
<evidence type="ECO:0000313" key="7">
    <source>
        <dbReference type="EMBL" id="ATC65685.1"/>
    </source>
</evidence>
<evidence type="ECO:0000256" key="4">
    <source>
        <dbReference type="ARBA" id="ARBA00022679"/>
    </source>
</evidence>
<dbReference type="PANTHER" id="PTHR43646">
    <property type="entry name" value="GLYCOSYLTRANSFERASE"/>
    <property type="match status" value="1"/>
</dbReference>
<keyword evidence="5" id="KW-0472">Membrane</keyword>
<dbReference type="PANTHER" id="PTHR43646:SF2">
    <property type="entry name" value="GLYCOSYLTRANSFERASE 2-LIKE DOMAIN-CONTAINING PROTEIN"/>
    <property type="match status" value="1"/>
</dbReference>
<evidence type="ECO:0000259" key="6">
    <source>
        <dbReference type="Pfam" id="PF00535"/>
    </source>
</evidence>
<evidence type="ECO:0000256" key="1">
    <source>
        <dbReference type="ARBA" id="ARBA00004236"/>
    </source>
</evidence>
<evidence type="ECO:0000256" key="5">
    <source>
        <dbReference type="ARBA" id="ARBA00023136"/>
    </source>
</evidence>
<dbReference type="RefSeq" id="WP_096057314.1">
    <property type="nucleotide sequence ID" value="NZ_CP023344.1"/>
</dbReference>
<dbReference type="InterPro" id="IPR001173">
    <property type="entry name" value="Glyco_trans_2-like"/>
</dbReference>
<reference evidence="7 8" key="1">
    <citation type="submission" date="2017-09" db="EMBL/GenBank/DDBJ databases">
        <title>Complete genome sequence of Verrucomicrobial strain HZ-65, isolated from freshwater.</title>
        <authorList>
            <person name="Choi A."/>
        </authorList>
    </citation>
    <scope>NUCLEOTIDE SEQUENCE [LARGE SCALE GENOMIC DNA]</scope>
    <source>
        <strain evidence="7 8">HZ-65</strain>
    </source>
</reference>
<gene>
    <name evidence="7" type="ORF">CMV30_17985</name>
</gene>
<evidence type="ECO:0000256" key="2">
    <source>
        <dbReference type="ARBA" id="ARBA00022475"/>
    </source>
</evidence>
<dbReference type="AlphaFoldDB" id="A0A290QAG4"/>
<sequence>MQHTLSVLIPAFNEERALPLCVTNVKSALERVASLVGGSEIVVCDNNSTDRTAEVARSLGCRVVFEPKNQIARARNAAARAAIGDWLLFVDADSWPSPELLEDAIRLMSAGVHVGCGSTIKIVDGPRWFKWAWESKNLSMRLLKWCPGGFLFCDRTSFEAIGGFPEEYYIFEEAEFVRRLKRHGGKNGFRFVVLHKHPFSASGRKGSKYGLWSWMKTACSFWLSPQKKSKDKAFAEKWYDSRR</sequence>
<dbReference type="SUPFAM" id="SSF53448">
    <property type="entry name" value="Nucleotide-diphospho-sugar transferases"/>
    <property type="match status" value="1"/>
</dbReference>
<keyword evidence="8" id="KW-1185">Reference proteome</keyword>
<accession>A0A290QAG4</accession>
<dbReference type="EMBL" id="CP023344">
    <property type="protein sequence ID" value="ATC65685.1"/>
    <property type="molecule type" value="Genomic_DNA"/>
</dbReference>
<keyword evidence="4 7" id="KW-0808">Transferase</keyword>
<comment type="subcellular location">
    <subcellularLocation>
        <location evidence="1">Cell membrane</location>
    </subcellularLocation>
</comment>
<dbReference type="Gene3D" id="3.90.550.10">
    <property type="entry name" value="Spore Coat Polysaccharide Biosynthesis Protein SpsA, Chain A"/>
    <property type="match status" value="1"/>
</dbReference>
<dbReference type="OrthoDB" id="9777873at2"/>
<feature type="domain" description="Glycosyltransferase 2-like" evidence="6">
    <location>
        <begin position="6"/>
        <end position="147"/>
    </location>
</feature>
<keyword evidence="2" id="KW-1003">Cell membrane</keyword>